<protein>
    <submittedName>
        <fullName evidence="1">Uncharacterized protein</fullName>
    </submittedName>
</protein>
<dbReference type="Proteomes" id="UP000004319">
    <property type="component" value="Unassembled WGS sequence"/>
</dbReference>
<gene>
    <name evidence="1" type="ORF">ATPR_0814</name>
</gene>
<dbReference type="EMBL" id="BABS01000015">
    <property type="protein sequence ID" value="GAA07810.1"/>
    <property type="molecule type" value="Genomic_DNA"/>
</dbReference>
<organism evidence="1 2">
    <name type="scientific">Acetobacter tropicalis NBRC 101654</name>
    <dbReference type="NCBI Taxonomy" id="749388"/>
    <lineage>
        <taxon>Bacteria</taxon>
        <taxon>Pseudomonadati</taxon>
        <taxon>Pseudomonadota</taxon>
        <taxon>Alphaproteobacteria</taxon>
        <taxon>Acetobacterales</taxon>
        <taxon>Acetobacteraceae</taxon>
        <taxon>Acetobacter</taxon>
    </lineage>
</organism>
<reference evidence="1 2" key="1">
    <citation type="journal article" date="2011" name="Biochem. Biophys. Res. Commun.">
        <title>Increased number of Arginine-based salt bridges contributes to the thermotolerance of thermotolerant acetic acid bacteria, Acetobacter tropicalis SKU1100.</title>
        <authorList>
            <person name="Matsutani M."/>
            <person name="Hirakawa H."/>
            <person name="Nishikura M."/>
            <person name="Soemphol W."/>
            <person name="Ali I.A.I."/>
            <person name="Yakushi T."/>
            <person name="Matsushita K."/>
        </authorList>
    </citation>
    <scope>NUCLEOTIDE SEQUENCE [LARGE SCALE GENOMIC DNA]</scope>
    <source>
        <strain evidence="1 2">NBRC 101654</strain>
    </source>
</reference>
<comment type="caution">
    <text evidence="1">The sequence shown here is derived from an EMBL/GenBank/DDBJ whole genome shotgun (WGS) entry which is preliminary data.</text>
</comment>
<accession>F7VBR5</accession>
<evidence type="ECO:0000313" key="1">
    <source>
        <dbReference type="EMBL" id="GAA07810.1"/>
    </source>
</evidence>
<name>F7VBR5_9PROT</name>
<evidence type="ECO:0000313" key="2">
    <source>
        <dbReference type="Proteomes" id="UP000004319"/>
    </source>
</evidence>
<sequence length="55" mass="6626">MKPKPDMIVVKSCYRNQRNFGEYLKIANADWIKIIRARSDEYKKTTEETSRSRCR</sequence>
<dbReference type="AlphaFoldDB" id="F7VBR5"/>
<proteinExistence type="predicted"/>